<dbReference type="EMBL" id="LR134155">
    <property type="protein sequence ID" value="VEA73060.1"/>
    <property type="molecule type" value="Genomic_DNA"/>
</dbReference>
<dbReference type="RefSeq" id="WP_126533127.1">
    <property type="nucleotide sequence ID" value="NZ_CBIFXG010000005.1"/>
</dbReference>
<dbReference type="Proteomes" id="UP000271603">
    <property type="component" value="Chromosome"/>
</dbReference>
<gene>
    <name evidence="2" type="ORF">NCTC10036_04466</name>
    <name evidence="1" type="ORF">NCTC9419_04682</name>
</gene>
<name>A0A3S5AW73_SERRU</name>
<proteinExistence type="predicted"/>
<evidence type="ECO:0000313" key="2">
    <source>
        <dbReference type="EMBL" id="VEI71773.1"/>
    </source>
</evidence>
<dbReference type="Proteomes" id="UP000281904">
    <property type="component" value="Chromosome"/>
</dbReference>
<dbReference type="EMBL" id="LR134493">
    <property type="protein sequence ID" value="VEI71773.1"/>
    <property type="molecule type" value="Genomic_DNA"/>
</dbReference>
<dbReference type="AlphaFoldDB" id="A0A3S5AW73"/>
<evidence type="ECO:0000313" key="4">
    <source>
        <dbReference type="Proteomes" id="UP000281904"/>
    </source>
</evidence>
<evidence type="ECO:0000313" key="3">
    <source>
        <dbReference type="Proteomes" id="UP000271603"/>
    </source>
</evidence>
<evidence type="ECO:0000313" key="1">
    <source>
        <dbReference type="EMBL" id="VEA73060.1"/>
    </source>
</evidence>
<sequence>MIGTLIGFVLLVSPCGYDACDALLASETVYPTRSECVEVKEAVQRRLPEVVLFCQEAYRYEN</sequence>
<accession>A0A3S5AW73</accession>
<reference evidence="3 4" key="1">
    <citation type="submission" date="2018-12" db="EMBL/GenBank/DDBJ databases">
        <authorList>
            <consortium name="Pathogen Informatics"/>
        </authorList>
    </citation>
    <scope>NUCLEOTIDE SEQUENCE [LARGE SCALE GENOMIC DNA]</scope>
    <source>
        <strain evidence="2 4">NCTC10036</strain>
        <strain evidence="1 3">NCTC9419</strain>
    </source>
</reference>
<organism evidence="2 4">
    <name type="scientific">Serratia rubidaea</name>
    <name type="common">Serratia marinorubra</name>
    <dbReference type="NCBI Taxonomy" id="61652"/>
    <lineage>
        <taxon>Bacteria</taxon>
        <taxon>Pseudomonadati</taxon>
        <taxon>Pseudomonadota</taxon>
        <taxon>Gammaproteobacteria</taxon>
        <taxon>Enterobacterales</taxon>
        <taxon>Yersiniaceae</taxon>
        <taxon>Serratia</taxon>
    </lineage>
</organism>
<protein>
    <submittedName>
        <fullName evidence="2">Uncharacterized protein</fullName>
    </submittedName>
</protein>